<proteinExistence type="predicted"/>
<feature type="chain" id="PRO_5031135328" description="Sugar phosphate transporter domain-containing protein" evidence="7">
    <location>
        <begin position="16"/>
        <end position="697"/>
    </location>
</feature>
<evidence type="ECO:0000256" key="3">
    <source>
        <dbReference type="ARBA" id="ARBA00022989"/>
    </source>
</evidence>
<keyword evidence="4 6" id="KW-0472">Membrane</keyword>
<evidence type="ECO:0000256" key="5">
    <source>
        <dbReference type="SAM" id="MobiDB-lite"/>
    </source>
</evidence>
<feature type="transmembrane region" description="Helical" evidence="6">
    <location>
        <begin position="332"/>
        <end position="354"/>
    </location>
</feature>
<keyword evidence="7" id="KW-0732">Signal</keyword>
<evidence type="ECO:0000313" key="8">
    <source>
        <dbReference type="EMBL" id="CAE0531663.1"/>
    </source>
</evidence>
<dbReference type="EMBL" id="HBIR01008875">
    <property type="protein sequence ID" value="CAE0531663.1"/>
    <property type="molecule type" value="Transcribed_RNA"/>
</dbReference>
<evidence type="ECO:0000256" key="1">
    <source>
        <dbReference type="ARBA" id="ARBA00004141"/>
    </source>
</evidence>
<sequence length="697" mass="72971">MCVGVGIATLAVALASPVGPRVPVAAARASAASAPRAVMVGMEPRRSPRLRAKEPSLLADAAESAAGRPGSTGGWLVRHRSLLLLIALVLHKCATDGLTRWTRLQTSYSGATVAVLSEVFKFPLIVAAICSIGGGASQIAPVFKEALSKPLGNCWIALCYTFNNLLYFDALSALSAVAYQVLSQSKTVFTAGLMFLLVGKRLRLRQVLAIGMLIAGAVTVNMQELARASASATAAGVAPAAVLWGVFLVLFSSFISALPNVAYEKVLKTEGENQYVNNVQVTVWIMIWIGVARILGASRELLAGAGAAALPSLSLGGLAGGLRAAFDGFTPAVWGVILLKALNGLLIPATFKYADNILYSYAKPSSIVVTTLVSAAFAGVVPAPSLLIGVRRAFFVQAAHPPGQPPSPPAGGSRRVVCRPLLVQAEGRQGGLRSRLFFDGCLPLPLGRSLRHTPRASPRCVCVLGCSHDVSFGEREGVCTGGVGCGEVRGAEERGAVTGVADMGDTRALLGVFRVLPVTVLQGALFHFCGSSSAFRRGAWGLAPHNGIDAPRRENAKWRSAAILTCNAAAQARKPPCAAPTAPPSLAPRGGHPTCTPVGRRGDGSSLRHAMSEGWRAAEATHYLCCEERRRIRAPKAKTEAAHACSSASERVIEACSTAAVRAMQLQPKARPTVTSGPPRPRRTIGQFHAHEKETPV</sequence>
<feature type="region of interest" description="Disordered" evidence="5">
    <location>
        <begin position="667"/>
        <end position="697"/>
    </location>
</feature>
<evidence type="ECO:0000256" key="6">
    <source>
        <dbReference type="SAM" id="Phobius"/>
    </source>
</evidence>
<feature type="transmembrane region" description="Helical" evidence="6">
    <location>
        <begin position="275"/>
        <end position="295"/>
    </location>
</feature>
<keyword evidence="3 6" id="KW-1133">Transmembrane helix</keyword>
<organism evidence="8">
    <name type="scientific">Emiliania huxleyi</name>
    <name type="common">Coccolithophore</name>
    <name type="synonym">Pontosphaera huxleyi</name>
    <dbReference type="NCBI Taxonomy" id="2903"/>
    <lineage>
        <taxon>Eukaryota</taxon>
        <taxon>Haptista</taxon>
        <taxon>Haptophyta</taxon>
        <taxon>Prymnesiophyceae</taxon>
        <taxon>Isochrysidales</taxon>
        <taxon>Noelaerhabdaceae</taxon>
        <taxon>Emiliania</taxon>
    </lineage>
</organism>
<reference evidence="8" key="1">
    <citation type="submission" date="2021-01" db="EMBL/GenBank/DDBJ databases">
        <authorList>
            <person name="Corre E."/>
            <person name="Pelletier E."/>
            <person name="Niang G."/>
            <person name="Scheremetjew M."/>
            <person name="Finn R."/>
            <person name="Kale V."/>
            <person name="Holt S."/>
            <person name="Cochrane G."/>
            <person name="Meng A."/>
            <person name="Brown T."/>
            <person name="Cohen L."/>
        </authorList>
    </citation>
    <scope>NUCLEOTIDE SEQUENCE</scope>
    <source>
        <strain evidence="8">379</strain>
    </source>
</reference>
<feature type="compositionally biased region" description="Pro residues" evidence="5">
    <location>
        <begin position="577"/>
        <end position="586"/>
    </location>
</feature>
<feature type="transmembrane region" description="Helical" evidence="6">
    <location>
        <begin position="366"/>
        <end position="387"/>
    </location>
</feature>
<dbReference type="InterPro" id="IPR007271">
    <property type="entry name" value="Nuc_sug_transpt"/>
</dbReference>
<name>A0A7S3W227_EMIHU</name>
<evidence type="ECO:0000256" key="7">
    <source>
        <dbReference type="SAM" id="SignalP"/>
    </source>
</evidence>
<dbReference type="AlphaFoldDB" id="A0A7S3W227"/>
<evidence type="ECO:0000256" key="2">
    <source>
        <dbReference type="ARBA" id="ARBA00022692"/>
    </source>
</evidence>
<keyword evidence="2 6" id="KW-0812">Transmembrane</keyword>
<protein>
    <recommendedName>
        <fullName evidence="9">Sugar phosphate transporter domain-containing protein</fullName>
    </recommendedName>
</protein>
<gene>
    <name evidence="8" type="ORF">EHUX00137_LOCUS6109</name>
</gene>
<dbReference type="SUPFAM" id="SSF103481">
    <property type="entry name" value="Multidrug resistance efflux transporter EmrE"/>
    <property type="match status" value="1"/>
</dbReference>
<accession>A0A7S3W227</accession>
<dbReference type="PANTHER" id="PTHR10231">
    <property type="entry name" value="NUCLEOTIDE-SUGAR TRANSMEMBRANE TRANSPORTER"/>
    <property type="match status" value="1"/>
</dbReference>
<feature type="signal peptide" evidence="7">
    <location>
        <begin position="1"/>
        <end position="15"/>
    </location>
</feature>
<dbReference type="Pfam" id="PF04142">
    <property type="entry name" value="Nuc_sug_transp"/>
    <property type="match status" value="1"/>
</dbReference>
<feature type="transmembrane region" description="Helical" evidence="6">
    <location>
        <begin position="232"/>
        <end position="255"/>
    </location>
</feature>
<dbReference type="Gene3D" id="1.10.3730.20">
    <property type="match status" value="1"/>
</dbReference>
<evidence type="ECO:0000256" key="4">
    <source>
        <dbReference type="ARBA" id="ARBA00023136"/>
    </source>
</evidence>
<evidence type="ECO:0008006" key="9">
    <source>
        <dbReference type="Google" id="ProtNLM"/>
    </source>
</evidence>
<comment type="subcellular location">
    <subcellularLocation>
        <location evidence="1">Membrane</location>
        <topology evidence="1">Multi-pass membrane protein</topology>
    </subcellularLocation>
</comment>
<dbReference type="GO" id="GO:0015165">
    <property type="term" value="F:pyrimidine nucleotide-sugar transmembrane transporter activity"/>
    <property type="evidence" value="ECO:0007669"/>
    <property type="project" value="InterPro"/>
</dbReference>
<feature type="transmembrane region" description="Helical" evidence="6">
    <location>
        <begin position="302"/>
        <end position="326"/>
    </location>
</feature>
<feature type="transmembrane region" description="Helical" evidence="6">
    <location>
        <begin position="202"/>
        <end position="220"/>
    </location>
</feature>
<dbReference type="InterPro" id="IPR037185">
    <property type="entry name" value="EmrE-like"/>
</dbReference>
<feature type="region of interest" description="Disordered" evidence="5">
    <location>
        <begin position="575"/>
        <end position="608"/>
    </location>
</feature>
<dbReference type="GO" id="GO:0000139">
    <property type="term" value="C:Golgi membrane"/>
    <property type="evidence" value="ECO:0007669"/>
    <property type="project" value="InterPro"/>
</dbReference>